<keyword evidence="8 11" id="KW-0443">Lipid metabolism</keyword>
<keyword evidence="7 11" id="KW-0319">Glycerol metabolism</keyword>
<comment type="similarity">
    <text evidence="3 11">Belongs to the long-chain O-acyltransferase family.</text>
</comment>
<evidence type="ECO:0000256" key="1">
    <source>
        <dbReference type="ARBA" id="ARBA00004771"/>
    </source>
</evidence>
<evidence type="ECO:0000313" key="15">
    <source>
        <dbReference type="EMBL" id="UTI66714.1"/>
    </source>
</evidence>
<evidence type="ECO:0000256" key="12">
    <source>
        <dbReference type="SAM" id="MobiDB-lite"/>
    </source>
</evidence>
<organism evidence="15 16">
    <name type="scientific">Paraconexibacter antarcticus</name>
    <dbReference type="NCBI Taxonomy" id="2949664"/>
    <lineage>
        <taxon>Bacteria</taxon>
        <taxon>Bacillati</taxon>
        <taxon>Actinomycetota</taxon>
        <taxon>Thermoleophilia</taxon>
        <taxon>Solirubrobacterales</taxon>
        <taxon>Paraconexibacteraceae</taxon>
        <taxon>Paraconexibacter</taxon>
    </lineage>
</organism>
<dbReference type="InterPro" id="IPR014292">
    <property type="entry name" value="Acyl_transf_WS/DGAT"/>
</dbReference>
<feature type="region of interest" description="Disordered" evidence="12">
    <location>
        <begin position="461"/>
        <end position="497"/>
    </location>
</feature>
<evidence type="ECO:0000256" key="2">
    <source>
        <dbReference type="ARBA" id="ARBA00005189"/>
    </source>
</evidence>
<dbReference type="RefSeq" id="WP_254573380.1">
    <property type="nucleotide sequence ID" value="NZ_CP098502.1"/>
</dbReference>
<sequence length="497" mass="54134">MSAGDVHGQRLSAIDSSFLRLESEHALMHIGWSAVFSVPLGAERPTVHALRTRAAARLHWVPRCRQRLCPSPLGGIGEPRWVDDTRFDLTEHLLTLPDPDRPVSQESFARVRDALLGEPLDRSRPLWQIMLIPRLEDGRVGILGRVHHAMADGTAALLIAGLLLDSAEVPAGQPPVWLPQSPPRAARWVADPFADSVRLTAGALAGGSRAVRSPRRSLREGLRGAGSLTAALREDVLARAHDCSLNTPNGPRRTLIGCRFPIDELRAVRTGGGGMLNDVALAMVSGALRSMAQRHGEPTHSLKAMIPVSVRLPHEHAQLGNRISQMLIRLPLHLEHPLDRLHAVREQTEHHKHTERAQAHQILAGGLGLLQGPARDALLRLVVSPRTYNLVVSNVRGPRTPLHLLGARLDELYPVVPIGHAHALAVGMFSHGEHLHVGLHADPDALPHVSELPDLLADELRTLTASAPGPDANPRARRPAGADHEPRTLRRHPPRTT</sequence>
<evidence type="ECO:0000256" key="4">
    <source>
        <dbReference type="ARBA" id="ARBA00013244"/>
    </source>
</evidence>
<dbReference type="Pfam" id="PF03007">
    <property type="entry name" value="WS_DGAT_cat"/>
    <property type="match status" value="1"/>
</dbReference>
<evidence type="ECO:0000256" key="6">
    <source>
        <dbReference type="ARBA" id="ARBA00022679"/>
    </source>
</evidence>
<comment type="pathway">
    <text evidence="2">Lipid metabolism.</text>
</comment>
<name>A0ABY5E1L4_9ACTN</name>
<gene>
    <name evidence="15" type="ORF">NBH00_11005</name>
</gene>
<keyword evidence="9 11" id="KW-0012">Acyltransferase</keyword>
<evidence type="ECO:0000259" key="14">
    <source>
        <dbReference type="Pfam" id="PF06974"/>
    </source>
</evidence>
<evidence type="ECO:0000256" key="10">
    <source>
        <dbReference type="ARBA" id="ARBA00048109"/>
    </source>
</evidence>
<comment type="catalytic activity">
    <reaction evidence="10 11">
        <text>an acyl-CoA + a 1,2-diacyl-sn-glycerol = a triacyl-sn-glycerol + CoA</text>
        <dbReference type="Rhea" id="RHEA:10868"/>
        <dbReference type="ChEBI" id="CHEBI:17815"/>
        <dbReference type="ChEBI" id="CHEBI:57287"/>
        <dbReference type="ChEBI" id="CHEBI:58342"/>
        <dbReference type="ChEBI" id="CHEBI:64615"/>
        <dbReference type="EC" id="2.3.1.20"/>
    </reaction>
</comment>
<feature type="domain" description="O-acyltransferase WSD1 C-terminal" evidence="14">
    <location>
        <begin position="320"/>
        <end position="463"/>
    </location>
</feature>
<feature type="domain" description="O-acyltransferase WSD1-like N-terminal" evidence="13">
    <location>
        <begin position="11"/>
        <end position="280"/>
    </location>
</feature>
<keyword evidence="16" id="KW-1185">Reference proteome</keyword>
<keyword evidence="6 11" id="KW-0808">Transferase</keyword>
<dbReference type="NCBIfam" id="TIGR02946">
    <property type="entry name" value="acyl_WS_DGAT"/>
    <property type="match status" value="1"/>
</dbReference>
<dbReference type="Proteomes" id="UP001056035">
    <property type="component" value="Chromosome"/>
</dbReference>
<evidence type="ECO:0000256" key="5">
    <source>
        <dbReference type="ARBA" id="ARBA00022516"/>
    </source>
</evidence>
<proteinExistence type="inferred from homology"/>
<dbReference type="PANTHER" id="PTHR31650">
    <property type="entry name" value="O-ACYLTRANSFERASE (WSD1-LIKE) FAMILY PROTEIN"/>
    <property type="match status" value="1"/>
</dbReference>
<evidence type="ECO:0000256" key="7">
    <source>
        <dbReference type="ARBA" id="ARBA00022798"/>
    </source>
</evidence>
<dbReference type="InterPro" id="IPR045034">
    <property type="entry name" value="O-acyltransferase_WSD1-like"/>
</dbReference>
<dbReference type="SUPFAM" id="SSF52777">
    <property type="entry name" value="CoA-dependent acyltransferases"/>
    <property type="match status" value="1"/>
</dbReference>
<dbReference type="InterPro" id="IPR009721">
    <property type="entry name" value="O-acyltransferase_WSD1_C"/>
</dbReference>
<dbReference type="PANTHER" id="PTHR31650:SF1">
    <property type="entry name" value="WAX ESTER SYNTHASE_DIACYLGLYCEROL ACYLTRANSFERASE 4-RELATED"/>
    <property type="match status" value="1"/>
</dbReference>
<comment type="pathway">
    <text evidence="1 11">Glycerolipid metabolism; triacylglycerol biosynthesis.</text>
</comment>
<keyword evidence="5 11" id="KW-0444">Lipid biosynthesis</keyword>
<evidence type="ECO:0000256" key="9">
    <source>
        <dbReference type="ARBA" id="ARBA00023315"/>
    </source>
</evidence>
<evidence type="ECO:0000256" key="3">
    <source>
        <dbReference type="ARBA" id="ARBA00009587"/>
    </source>
</evidence>
<evidence type="ECO:0000256" key="8">
    <source>
        <dbReference type="ARBA" id="ARBA00023098"/>
    </source>
</evidence>
<dbReference type="Pfam" id="PF06974">
    <property type="entry name" value="WS_DGAT_C"/>
    <property type="match status" value="1"/>
</dbReference>
<reference evidence="15 16" key="1">
    <citation type="submission" date="2022-06" db="EMBL/GenBank/DDBJ databases">
        <title>Paraconexibacter antarcticus.</title>
        <authorList>
            <person name="Kim C.S."/>
        </authorList>
    </citation>
    <scope>NUCLEOTIDE SEQUENCE [LARGE SCALE GENOMIC DNA]</scope>
    <source>
        <strain evidence="15 16">02-257</strain>
    </source>
</reference>
<evidence type="ECO:0000259" key="13">
    <source>
        <dbReference type="Pfam" id="PF03007"/>
    </source>
</evidence>
<dbReference type="EMBL" id="CP098502">
    <property type="protein sequence ID" value="UTI66714.1"/>
    <property type="molecule type" value="Genomic_DNA"/>
</dbReference>
<evidence type="ECO:0000313" key="16">
    <source>
        <dbReference type="Proteomes" id="UP001056035"/>
    </source>
</evidence>
<dbReference type="InterPro" id="IPR004255">
    <property type="entry name" value="O-acyltransferase_WSD1_N"/>
</dbReference>
<protein>
    <recommendedName>
        <fullName evidence="4 11">Diacylglycerol O-acyltransferase</fullName>
        <ecNumber evidence="4 11">2.3.1.20</ecNumber>
    </recommendedName>
</protein>
<accession>A0ABY5E1L4</accession>
<evidence type="ECO:0000256" key="11">
    <source>
        <dbReference type="RuleBase" id="RU361241"/>
    </source>
</evidence>
<dbReference type="EC" id="2.3.1.20" evidence="4 11"/>